<dbReference type="InterPro" id="IPR000524">
    <property type="entry name" value="Tscrpt_reg_HTH_GntR"/>
</dbReference>
<proteinExistence type="inferred from homology"/>
<evidence type="ECO:0000313" key="7">
    <source>
        <dbReference type="EMBL" id="GLC30936.1"/>
    </source>
</evidence>
<keyword evidence="5" id="KW-0804">Transcription</keyword>
<evidence type="ECO:0000256" key="5">
    <source>
        <dbReference type="ARBA" id="ARBA00023163"/>
    </source>
</evidence>
<dbReference type="Proteomes" id="UP001208567">
    <property type="component" value="Unassembled WGS sequence"/>
</dbReference>
<dbReference type="PANTHER" id="PTHR46577">
    <property type="entry name" value="HTH-TYPE TRANSCRIPTIONAL REGULATORY PROTEIN GABR"/>
    <property type="match status" value="1"/>
</dbReference>
<reference evidence="7 8" key="1">
    <citation type="journal article" date="2024" name="Int. J. Syst. Evol. Microbiol.">
        <title>Clostridium omnivorum sp. nov., isolated from anoxic soil under the treatment of reductive soil disinfestation.</title>
        <authorList>
            <person name="Ueki A."/>
            <person name="Tonouchi A."/>
            <person name="Kaku N."/>
            <person name="Honma S."/>
            <person name="Ueki K."/>
        </authorList>
    </citation>
    <scope>NUCLEOTIDE SEQUENCE [LARGE SCALE GENOMIC DNA]</scope>
    <source>
        <strain evidence="7 8">E14</strain>
    </source>
</reference>
<dbReference type="PROSITE" id="PS50949">
    <property type="entry name" value="HTH_GNTR"/>
    <property type="match status" value="1"/>
</dbReference>
<dbReference type="InterPro" id="IPR004839">
    <property type="entry name" value="Aminotransferase_I/II_large"/>
</dbReference>
<dbReference type="PANTHER" id="PTHR46577:SF1">
    <property type="entry name" value="HTH-TYPE TRANSCRIPTIONAL REGULATORY PROTEIN GABR"/>
    <property type="match status" value="1"/>
</dbReference>
<keyword evidence="3" id="KW-0805">Transcription regulation</keyword>
<dbReference type="EMBL" id="BRXR01000001">
    <property type="protein sequence ID" value="GLC30936.1"/>
    <property type="molecule type" value="Genomic_DNA"/>
</dbReference>
<keyword evidence="2" id="KW-0663">Pyridoxal phosphate</keyword>
<dbReference type="SUPFAM" id="SSF46785">
    <property type="entry name" value="Winged helix' DNA-binding domain"/>
    <property type="match status" value="1"/>
</dbReference>
<dbReference type="InterPro" id="IPR036388">
    <property type="entry name" value="WH-like_DNA-bd_sf"/>
</dbReference>
<feature type="domain" description="HTH gntR-type" evidence="6">
    <location>
        <begin position="12"/>
        <end position="80"/>
    </location>
</feature>
<dbReference type="Pfam" id="PF00155">
    <property type="entry name" value="Aminotran_1_2"/>
    <property type="match status" value="1"/>
</dbReference>
<dbReference type="CDD" id="cd00609">
    <property type="entry name" value="AAT_like"/>
    <property type="match status" value="1"/>
</dbReference>
<dbReference type="Gene3D" id="1.10.10.10">
    <property type="entry name" value="Winged helix-like DNA-binding domain superfamily/Winged helix DNA-binding domain"/>
    <property type="match status" value="1"/>
</dbReference>
<dbReference type="Gene3D" id="3.90.1150.10">
    <property type="entry name" value="Aspartate Aminotransferase, domain 1"/>
    <property type="match status" value="1"/>
</dbReference>
<comment type="caution">
    <text evidence="7">The sequence shown here is derived from an EMBL/GenBank/DDBJ whole genome shotgun (WGS) entry which is preliminary data.</text>
</comment>
<evidence type="ECO:0000256" key="2">
    <source>
        <dbReference type="ARBA" id="ARBA00022898"/>
    </source>
</evidence>
<dbReference type="InterPro" id="IPR051446">
    <property type="entry name" value="HTH_trans_reg/aminotransferase"/>
</dbReference>
<dbReference type="Gene3D" id="3.40.640.10">
    <property type="entry name" value="Type I PLP-dependent aspartate aminotransferase-like (Major domain)"/>
    <property type="match status" value="1"/>
</dbReference>
<organism evidence="7 8">
    <name type="scientific">Clostridium omnivorum</name>
    <dbReference type="NCBI Taxonomy" id="1604902"/>
    <lineage>
        <taxon>Bacteria</taxon>
        <taxon>Bacillati</taxon>
        <taxon>Bacillota</taxon>
        <taxon>Clostridia</taxon>
        <taxon>Eubacteriales</taxon>
        <taxon>Clostridiaceae</taxon>
        <taxon>Clostridium</taxon>
    </lineage>
</organism>
<evidence type="ECO:0000313" key="8">
    <source>
        <dbReference type="Proteomes" id="UP001208567"/>
    </source>
</evidence>
<keyword evidence="4" id="KW-0238">DNA-binding</keyword>
<dbReference type="SUPFAM" id="SSF53383">
    <property type="entry name" value="PLP-dependent transferases"/>
    <property type="match status" value="1"/>
</dbReference>
<protein>
    <submittedName>
        <fullName evidence="7">GntR family transcriptional regulator</fullName>
    </submittedName>
</protein>
<dbReference type="InterPro" id="IPR015422">
    <property type="entry name" value="PyrdxlP-dep_Trfase_small"/>
</dbReference>
<dbReference type="InterPro" id="IPR015424">
    <property type="entry name" value="PyrdxlP-dep_Trfase"/>
</dbReference>
<dbReference type="RefSeq" id="WP_264850211.1">
    <property type="nucleotide sequence ID" value="NZ_BRXR01000001.1"/>
</dbReference>
<dbReference type="InterPro" id="IPR036390">
    <property type="entry name" value="WH_DNA-bd_sf"/>
</dbReference>
<dbReference type="InterPro" id="IPR015421">
    <property type="entry name" value="PyrdxlP-dep_Trfase_major"/>
</dbReference>
<sequence length="483" mass="55026">MFLLDIDLESKEPIYKQIVDQIITMIEEGTLTSGSKLPSTRELSLILKLSRNSCIHAYEELEAREYISIIKGKGAFVSNVQKHLNRGWNIAWKKQCSDYAKRAVELDIIKSEPVTKKGMISFKSIAPDEKLFDLEQVRRNFLNGIALEGEKLLNYGYAKGYRPLIEYLEIYLKDKGICLEGKDILITNGFTEAFDIILASITKPLDSIICENPTHNTAIKIIKLHELNIASVSMENGEINVEELEKALSSGNNKLVYLIPSYHNPMGTVMSASKRKEVYELCKKYNTPIVEDGFNEELLYSSSHVSSIAAVAGMDNGVIYLGSFSKVLFPGIRVGWIVADKGLIEVLESVKRSRNIHTSVLDQMLLYQFLKSGDFELYMKKTRKFYREKYEFSIECSKRYLPHSRIYGEGGLYIFIELVDIDSRVLLKRAMEKGVIFMPGDIFFVNEKGRNTFRLGFSRLSLKDIEKGFRIIGKCIEDIKANK</sequence>
<evidence type="ECO:0000256" key="1">
    <source>
        <dbReference type="ARBA" id="ARBA00005384"/>
    </source>
</evidence>
<dbReference type="SMART" id="SM00345">
    <property type="entry name" value="HTH_GNTR"/>
    <property type="match status" value="1"/>
</dbReference>
<dbReference type="Pfam" id="PF00392">
    <property type="entry name" value="GntR"/>
    <property type="match status" value="1"/>
</dbReference>
<keyword evidence="8" id="KW-1185">Reference proteome</keyword>
<evidence type="ECO:0000256" key="4">
    <source>
        <dbReference type="ARBA" id="ARBA00023125"/>
    </source>
</evidence>
<accession>A0ABQ5N732</accession>
<gene>
    <name evidence="7" type="ORF">bsdE14_23460</name>
</gene>
<name>A0ABQ5N732_9CLOT</name>
<evidence type="ECO:0000256" key="3">
    <source>
        <dbReference type="ARBA" id="ARBA00023015"/>
    </source>
</evidence>
<evidence type="ECO:0000259" key="6">
    <source>
        <dbReference type="PROSITE" id="PS50949"/>
    </source>
</evidence>
<dbReference type="CDD" id="cd07377">
    <property type="entry name" value="WHTH_GntR"/>
    <property type="match status" value="1"/>
</dbReference>
<comment type="similarity">
    <text evidence="1">In the C-terminal section; belongs to the class-I pyridoxal-phosphate-dependent aminotransferase family.</text>
</comment>